<dbReference type="SMART" id="SM00530">
    <property type="entry name" value="HTH_XRE"/>
    <property type="match status" value="1"/>
</dbReference>
<name>A0ABY2IVP2_9MICO</name>
<dbReference type="PANTHER" id="PTHR46797:SF23">
    <property type="entry name" value="HTH-TYPE TRANSCRIPTIONAL REGULATOR SUTR"/>
    <property type="match status" value="1"/>
</dbReference>
<dbReference type="EMBL" id="SOGJ01000032">
    <property type="protein sequence ID" value="TFC95688.1"/>
    <property type="molecule type" value="Genomic_DNA"/>
</dbReference>
<evidence type="ECO:0000256" key="3">
    <source>
        <dbReference type="ARBA" id="ARBA00023163"/>
    </source>
</evidence>
<dbReference type="PROSITE" id="PS50943">
    <property type="entry name" value="HTH_CROC1"/>
    <property type="match status" value="1"/>
</dbReference>
<sequence length="80" mass="9004">MPERNDEELRAQHLSFGQRVREIRQDRGLSQEELAELAGMHRTYVSSLERGLRNVGLDNILAIAAALDVSPSDLFLGENK</sequence>
<dbReference type="PANTHER" id="PTHR46797">
    <property type="entry name" value="HTH-TYPE TRANSCRIPTIONAL REGULATOR"/>
    <property type="match status" value="1"/>
</dbReference>
<keyword evidence="3" id="KW-0804">Transcription</keyword>
<dbReference type="SUPFAM" id="SSF47413">
    <property type="entry name" value="lambda repressor-like DNA-binding domains"/>
    <property type="match status" value="1"/>
</dbReference>
<reference evidence="5 6" key="1">
    <citation type="submission" date="2019-03" db="EMBL/GenBank/DDBJ databases">
        <title>Genomics of glacier-inhabiting Cryobacterium strains.</title>
        <authorList>
            <person name="Liu Q."/>
            <person name="Xin Y.-H."/>
        </authorList>
    </citation>
    <scope>NUCLEOTIDE SEQUENCE [LARGE SCALE GENOMIC DNA]</scope>
    <source>
        <strain evidence="5 6">TMT4-23</strain>
    </source>
</reference>
<evidence type="ECO:0000313" key="6">
    <source>
        <dbReference type="Proteomes" id="UP000298355"/>
    </source>
</evidence>
<organism evidence="5 6">
    <name type="scientific">Cryobacterium breve</name>
    <dbReference type="NCBI Taxonomy" id="1259258"/>
    <lineage>
        <taxon>Bacteria</taxon>
        <taxon>Bacillati</taxon>
        <taxon>Actinomycetota</taxon>
        <taxon>Actinomycetes</taxon>
        <taxon>Micrococcales</taxon>
        <taxon>Microbacteriaceae</taxon>
        <taxon>Cryobacterium</taxon>
    </lineage>
</organism>
<dbReference type="Proteomes" id="UP000298355">
    <property type="component" value="Unassembled WGS sequence"/>
</dbReference>
<accession>A0ABY2IVP2</accession>
<evidence type="ECO:0000313" key="5">
    <source>
        <dbReference type="EMBL" id="TFC95688.1"/>
    </source>
</evidence>
<keyword evidence="2" id="KW-0238">DNA-binding</keyword>
<dbReference type="Gene3D" id="1.10.260.40">
    <property type="entry name" value="lambda repressor-like DNA-binding domains"/>
    <property type="match status" value="1"/>
</dbReference>
<evidence type="ECO:0000259" key="4">
    <source>
        <dbReference type="PROSITE" id="PS50943"/>
    </source>
</evidence>
<proteinExistence type="predicted"/>
<dbReference type="Pfam" id="PF01381">
    <property type="entry name" value="HTH_3"/>
    <property type="match status" value="1"/>
</dbReference>
<keyword evidence="1" id="KW-0805">Transcription regulation</keyword>
<protein>
    <submittedName>
        <fullName evidence="5">XRE family transcriptional regulator</fullName>
    </submittedName>
</protein>
<dbReference type="CDD" id="cd00093">
    <property type="entry name" value="HTH_XRE"/>
    <property type="match status" value="1"/>
</dbReference>
<dbReference type="RefSeq" id="WP_134364429.1">
    <property type="nucleotide sequence ID" value="NZ_SOGJ01000032.1"/>
</dbReference>
<dbReference type="InterPro" id="IPR010982">
    <property type="entry name" value="Lambda_DNA-bd_dom_sf"/>
</dbReference>
<keyword evidence="6" id="KW-1185">Reference proteome</keyword>
<evidence type="ECO:0000256" key="1">
    <source>
        <dbReference type="ARBA" id="ARBA00023015"/>
    </source>
</evidence>
<feature type="domain" description="HTH cro/C1-type" evidence="4">
    <location>
        <begin position="20"/>
        <end position="74"/>
    </location>
</feature>
<gene>
    <name evidence="5" type="ORF">E3O65_14425</name>
</gene>
<evidence type="ECO:0000256" key="2">
    <source>
        <dbReference type="ARBA" id="ARBA00023125"/>
    </source>
</evidence>
<dbReference type="InterPro" id="IPR050807">
    <property type="entry name" value="TransReg_Diox_bact_type"/>
</dbReference>
<dbReference type="InterPro" id="IPR001387">
    <property type="entry name" value="Cro/C1-type_HTH"/>
</dbReference>
<comment type="caution">
    <text evidence="5">The sequence shown here is derived from an EMBL/GenBank/DDBJ whole genome shotgun (WGS) entry which is preliminary data.</text>
</comment>